<dbReference type="Gene3D" id="1.10.287.1260">
    <property type="match status" value="1"/>
</dbReference>
<organism evidence="11 12">
    <name type="scientific">Aceticella autotrophica</name>
    <dbReference type="NCBI Taxonomy" id="2755338"/>
    <lineage>
        <taxon>Bacteria</taxon>
        <taxon>Bacillati</taxon>
        <taxon>Bacillota</taxon>
        <taxon>Clostridia</taxon>
        <taxon>Thermoanaerobacterales</taxon>
        <taxon>Thermoanaerobacteraceae</taxon>
        <taxon>Aceticella</taxon>
    </lineage>
</organism>
<dbReference type="Gene3D" id="2.30.30.60">
    <property type="match status" value="1"/>
</dbReference>
<dbReference type="InterPro" id="IPR006685">
    <property type="entry name" value="MscS_channel_2nd"/>
</dbReference>
<feature type="transmembrane region" description="Helical" evidence="7">
    <location>
        <begin position="97"/>
        <end position="116"/>
    </location>
</feature>
<feature type="transmembrane region" description="Helical" evidence="7">
    <location>
        <begin position="73"/>
        <end position="91"/>
    </location>
</feature>
<dbReference type="FunFam" id="3.30.70.100:FF:000018">
    <property type="entry name" value="MscS mechanosensitive ion channel"/>
    <property type="match status" value="1"/>
</dbReference>
<dbReference type="FunFam" id="2.30.30.60:FF:000001">
    <property type="entry name" value="MscS Mechanosensitive ion channel"/>
    <property type="match status" value="1"/>
</dbReference>
<sequence length="283" mass="32020">MNQILDFYGKIISLYDIKIFKVCFDILKVIIIAFISKKIGYFLIDRFYIMQERSKIQFPEKKMKTLSSLTKNVLRYVIYFIAGATILKIFGTDMSSIIAVAGIGSLAIGFGAQSLVRDILTGFFIIFEDQFSVGDYITINNFSGTVEEIGLRITKTRDFSGELHIIPNGEIKIVTNHTRGGMRALVNIGISYEADVDSVIKILNEICDDVKKSRDDILEGPTVLGITDFKDSSIGVTIVANTKPMQQWAVERELRYRIKQVFDEKNVEFPYPHLDVTIKDGIK</sequence>
<dbReference type="SUPFAM" id="SSF82689">
    <property type="entry name" value="Mechanosensitive channel protein MscS (YggB), C-terminal domain"/>
    <property type="match status" value="1"/>
</dbReference>
<gene>
    <name evidence="11" type="ORF">ACETAC_11080</name>
</gene>
<evidence type="ECO:0000256" key="6">
    <source>
        <dbReference type="ARBA" id="ARBA00023136"/>
    </source>
</evidence>
<evidence type="ECO:0000256" key="5">
    <source>
        <dbReference type="ARBA" id="ARBA00022989"/>
    </source>
</evidence>
<protein>
    <submittedName>
        <fullName evidence="11">Mechanosensitive ion channel family protein</fullName>
    </submittedName>
</protein>
<name>A0A975AVR3_9THEO</name>
<dbReference type="EMBL" id="CP060096">
    <property type="protein sequence ID" value="QSZ27352.1"/>
    <property type="molecule type" value="Genomic_DNA"/>
</dbReference>
<dbReference type="InterPro" id="IPR049142">
    <property type="entry name" value="MS_channel_1st"/>
</dbReference>
<comment type="subcellular location">
    <subcellularLocation>
        <location evidence="1">Cell membrane</location>
        <topology evidence="1">Multi-pass membrane protein</topology>
    </subcellularLocation>
</comment>
<dbReference type="InterPro" id="IPR011066">
    <property type="entry name" value="MscS_channel_C_sf"/>
</dbReference>
<evidence type="ECO:0000256" key="3">
    <source>
        <dbReference type="ARBA" id="ARBA00022475"/>
    </source>
</evidence>
<dbReference type="RefSeq" id="WP_284680046.1">
    <property type="nucleotide sequence ID" value="NZ_CP060096.1"/>
</dbReference>
<evidence type="ECO:0000256" key="2">
    <source>
        <dbReference type="ARBA" id="ARBA00008017"/>
    </source>
</evidence>
<dbReference type="GO" id="GO:0005886">
    <property type="term" value="C:plasma membrane"/>
    <property type="evidence" value="ECO:0007669"/>
    <property type="project" value="UniProtKB-SubCell"/>
</dbReference>
<comment type="similarity">
    <text evidence="2">Belongs to the MscS (TC 1.A.23) family.</text>
</comment>
<evidence type="ECO:0000259" key="10">
    <source>
        <dbReference type="Pfam" id="PF21088"/>
    </source>
</evidence>
<evidence type="ECO:0000256" key="4">
    <source>
        <dbReference type="ARBA" id="ARBA00022692"/>
    </source>
</evidence>
<reference evidence="11" key="1">
    <citation type="submission" date="2020-08" db="EMBL/GenBank/DDBJ databases">
        <title>Genomic insights into the carbon and energy metabolism of the first obligate autotrophic acetogenic bacterium Aceticella autotrophica gen. nov., sp. nov.</title>
        <authorList>
            <person name="Toshchakov S.V."/>
            <person name="Elcheninov A.G."/>
            <person name="Kublanov I.V."/>
            <person name="Frolov E.N."/>
            <person name="Lebedinsky A.V."/>
        </authorList>
    </citation>
    <scope>NUCLEOTIDE SEQUENCE</scope>
    <source>
        <strain evidence="11">3443-3Ac</strain>
    </source>
</reference>
<dbReference type="SUPFAM" id="SSF82861">
    <property type="entry name" value="Mechanosensitive channel protein MscS (YggB), transmembrane region"/>
    <property type="match status" value="1"/>
</dbReference>
<dbReference type="Proteomes" id="UP000671913">
    <property type="component" value="Chromosome"/>
</dbReference>
<dbReference type="GO" id="GO:0008381">
    <property type="term" value="F:mechanosensitive monoatomic ion channel activity"/>
    <property type="evidence" value="ECO:0007669"/>
    <property type="project" value="InterPro"/>
</dbReference>
<dbReference type="Pfam" id="PF00924">
    <property type="entry name" value="MS_channel_2nd"/>
    <property type="match status" value="1"/>
</dbReference>
<keyword evidence="6 7" id="KW-0472">Membrane</keyword>
<feature type="transmembrane region" description="Helical" evidence="7">
    <location>
        <begin position="26"/>
        <end position="44"/>
    </location>
</feature>
<dbReference type="PANTHER" id="PTHR30460">
    <property type="entry name" value="MODERATE CONDUCTANCE MECHANOSENSITIVE CHANNEL YBIO"/>
    <property type="match status" value="1"/>
</dbReference>
<dbReference type="InterPro" id="IPR049278">
    <property type="entry name" value="MS_channel_C"/>
</dbReference>
<feature type="domain" description="Mechanosensitive ion channel MscS C-terminal" evidence="9">
    <location>
        <begin position="186"/>
        <end position="269"/>
    </location>
</feature>
<keyword evidence="4 7" id="KW-0812">Transmembrane</keyword>
<keyword evidence="3" id="KW-1003">Cell membrane</keyword>
<dbReference type="SUPFAM" id="SSF50182">
    <property type="entry name" value="Sm-like ribonucleoproteins"/>
    <property type="match status" value="1"/>
</dbReference>
<evidence type="ECO:0000259" key="8">
    <source>
        <dbReference type="Pfam" id="PF00924"/>
    </source>
</evidence>
<dbReference type="InterPro" id="IPR010920">
    <property type="entry name" value="LSM_dom_sf"/>
</dbReference>
<feature type="domain" description="Mechanosensitive ion channel transmembrane helices 2/3" evidence="10">
    <location>
        <begin position="72"/>
        <end position="113"/>
    </location>
</feature>
<dbReference type="InterPro" id="IPR045276">
    <property type="entry name" value="YbiO_bact"/>
</dbReference>
<evidence type="ECO:0000259" key="9">
    <source>
        <dbReference type="Pfam" id="PF21082"/>
    </source>
</evidence>
<evidence type="ECO:0000313" key="12">
    <source>
        <dbReference type="Proteomes" id="UP000671913"/>
    </source>
</evidence>
<dbReference type="Pfam" id="PF21088">
    <property type="entry name" value="MS_channel_1st"/>
    <property type="match status" value="1"/>
</dbReference>
<feature type="domain" description="Mechanosensitive ion channel MscS" evidence="8">
    <location>
        <begin position="115"/>
        <end position="179"/>
    </location>
</feature>
<evidence type="ECO:0000313" key="11">
    <source>
        <dbReference type="EMBL" id="QSZ27352.1"/>
    </source>
</evidence>
<dbReference type="AlphaFoldDB" id="A0A975AVR3"/>
<dbReference type="PANTHER" id="PTHR30460:SF0">
    <property type="entry name" value="MODERATE CONDUCTANCE MECHANOSENSITIVE CHANNEL YBIO"/>
    <property type="match status" value="1"/>
</dbReference>
<dbReference type="Pfam" id="PF21082">
    <property type="entry name" value="MS_channel_3rd"/>
    <property type="match status" value="1"/>
</dbReference>
<keyword evidence="12" id="KW-1185">Reference proteome</keyword>
<keyword evidence="5 7" id="KW-1133">Transmembrane helix</keyword>
<dbReference type="Gene3D" id="3.30.70.100">
    <property type="match status" value="1"/>
</dbReference>
<evidence type="ECO:0000256" key="7">
    <source>
        <dbReference type="SAM" id="Phobius"/>
    </source>
</evidence>
<dbReference type="InterPro" id="IPR023408">
    <property type="entry name" value="MscS_beta-dom_sf"/>
</dbReference>
<dbReference type="KEGG" id="aaut:ACETAC_11080"/>
<accession>A0A975AVR3</accession>
<dbReference type="InterPro" id="IPR011014">
    <property type="entry name" value="MscS_channel_TM-2"/>
</dbReference>
<evidence type="ECO:0000256" key="1">
    <source>
        <dbReference type="ARBA" id="ARBA00004651"/>
    </source>
</evidence>
<proteinExistence type="inferred from homology"/>